<evidence type="ECO:0000313" key="3">
    <source>
        <dbReference type="EMBL" id="LAA02412.1"/>
    </source>
</evidence>
<reference evidence="3" key="1">
    <citation type="journal article" date="2016" name="Mol. Ecol. Resour.">
        <title>Evaluation of the impact of RNA preservation methods of spiders for de novo transcriptome assembly.</title>
        <authorList>
            <person name="Kono N."/>
            <person name="Nakamura H."/>
            <person name="Ito Y."/>
            <person name="Tomita M."/>
            <person name="Arakawa K."/>
        </authorList>
    </citation>
    <scope>NUCLEOTIDE SEQUENCE</scope>
    <source>
        <tissue evidence="3">Whole body</tissue>
    </source>
</reference>
<protein>
    <recommendedName>
        <fullName evidence="2">HTH psq-type domain-containing protein</fullName>
    </recommendedName>
</protein>
<dbReference type="Gene3D" id="1.10.10.60">
    <property type="entry name" value="Homeodomain-like"/>
    <property type="match status" value="1"/>
</dbReference>
<sequence>MVRRYKKIPGTRNYRDYTLEKLQQCLQAIAGGMSIAEASRKYKIHRNTISNKIHKKHVKRAGKLLFFFYKDFSNELIKRFNT</sequence>
<dbReference type="AlphaFoldDB" id="A0A2L2Y2L5"/>
<dbReference type="InterPro" id="IPR009057">
    <property type="entry name" value="Homeodomain-like_sf"/>
</dbReference>
<feature type="domain" description="HTH psq-type" evidence="2">
    <location>
        <begin position="20"/>
        <end position="57"/>
    </location>
</feature>
<dbReference type="Pfam" id="PF05225">
    <property type="entry name" value="HTH_psq"/>
    <property type="match status" value="1"/>
</dbReference>
<dbReference type="GO" id="GO:0003677">
    <property type="term" value="F:DNA binding"/>
    <property type="evidence" value="ECO:0007669"/>
    <property type="project" value="InterPro"/>
</dbReference>
<dbReference type="GO" id="GO:0005634">
    <property type="term" value="C:nucleus"/>
    <property type="evidence" value="ECO:0007669"/>
    <property type="project" value="UniProtKB-SubCell"/>
</dbReference>
<dbReference type="InterPro" id="IPR007889">
    <property type="entry name" value="HTH_Psq"/>
</dbReference>
<evidence type="ECO:0000256" key="1">
    <source>
        <dbReference type="ARBA" id="ARBA00004123"/>
    </source>
</evidence>
<dbReference type="SUPFAM" id="SSF46689">
    <property type="entry name" value="Homeodomain-like"/>
    <property type="match status" value="1"/>
</dbReference>
<comment type="subcellular location">
    <subcellularLocation>
        <location evidence="1">Nucleus</location>
    </subcellularLocation>
</comment>
<dbReference type="EMBL" id="IAAA01000464">
    <property type="protein sequence ID" value="LAA02412.1"/>
    <property type="molecule type" value="mRNA"/>
</dbReference>
<name>A0A2L2Y2L5_PARTP</name>
<organism evidence="3">
    <name type="scientific">Parasteatoda tepidariorum</name>
    <name type="common">Common house spider</name>
    <name type="synonym">Achaearanea tepidariorum</name>
    <dbReference type="NCBI Taxonomy" id="114398"/>
    <lineage>
        <taxon>Eukaryota</taxon>
        <taxon>Metazoa</taxon>
        <taxon>Ecdysozoa</taxon>
        <taxon>Arthropoda</taxon>
        <taxon>Chelicerata</taxon>
        <taxon>Arachnida</taxon>
        <taxon>Araneae</taxon>
        <taxon>Araneomorphae</taxon>
        <taxon>Entelegynae</taxon>
        <taxon>Araneoidea</taxon>
        <taxon>Theridiidae</taxon>
        <taxon>Parasteatoda</taxon>
    </lineage>
</organism>
<evidence type="ECO:0000259" key="2">
    <source>
        <dbReference type="Pfam" id="PF05225"/>
    </source>
</evidence>
<proteinExistence type="evidence at transcript level"/>
<accession>A0A2L2Y2L5</accession>